<reference evidence="4 5" key="1">
    <citation type="journal article" date="2012" name="Stand. Genomic Sci.">
        <title>Complete genome sequence of the melanogenic marine bacterium Marinomonas mediterranea type strain (MMB-1(T)).</title>
        <authorList>
            <person name="Lucas-Elio P."/>
            <person name="Goodwin L."/>
            <person name="Woyke T."/>
            <person name="Pitluck S."/>
            <person name="Nolan M."/>
            <person name="Kyrpides N.C."/>
            <person name="Detter J.C."/>
            <person name="Copeland A."/>
            <person name="Teshima H."/>
            <person name="Bruce D."/>
            <person name="Detter C."/>
            <person name="Tapia R."/>
            <person name="Han S."/>
            <person name="Land M.L."/>
            <person name="Ivanova N."/>
            <person name="Mikhailova N."/>
            <person name="Johnston A.W."/>
            <person name="Sanchez-Amat A."/>
        </authorList>
    </citation>
    <scope>NUCLEOTIDE SEQUENCE [LARGE SCALE GENOMIC DNA]</scope>
    <source>
        <strain evidence="5">ATCC 700492 / JCM 21426 / NBRC 103028 / MMB-1</strain>
    </source>
</reference>
<dbReference type="STRING" id="717774.Marme_0846"/>
<gene>
    <name evidence="4" type="ordered locus">Marme_0846</name>
</gene>
<dbReference type="CDD" id="cd08252">
    <property type="entry name" value="AL_MDR"/>
    <property type="match status" value="1"/>
</dbReference>
<organism evidence="4 5">
    <name type="scientific">Marinomonas mediterranea (strain ATCC 700492 / JCM 21426 / NBRC 103028 / MMB-1)</name>
    <dbReference type="NCBI Taxonomy" id="717774"/>
    <lineage>
        <taxon>Bacteria</taxon>
        <taxon>Pseudomonadati</taxon>
        <taxon>Pseudomonadota</taxon>
        <taxon>Gammaproteobacteria</taxon>
        <taxon>Oceanospirillales</taxon>
        <taxon>Oceanospirillaceae</taxon>
        <taxon>Marinomonas</taxon>
    </lineage>
</organism>
<evidence type="ECO:0000313" key="5">
    <source>
        <dbReference type="Proteomes" id="UP000001062"/>
    </source>
</evidence>
<dbReference type="InterPro" id="IPR020843">
    <property type="entry name" value="ER"/>
</dbReference>
<evidence type="ECO:0000256" key="1">
    <source>
        <dbReference type="ARBA" id="ARBA00022857"/>
    </source>
</evidence>
<keyword evidence="2" id="KW-0479">Metal-binding</keyword>
<dbReference type="RefSeq" id="WP_013660029.1">
    <property type="nucleotide sequence ID" value="NC_015276.1"/>
</dbReference>
<dbReference type="Proteomes" id="UP000001062">
    <property type="component" value="Chromosome"/>
</dbReference>
<proteinExistence type="inferred from homology"/>
<dbReference type="InterPro" id="IPR014182">
    <property type="entry name" value="ADH_Zn_typ-1"/>
</dbReference>
<dbReference type="SUPFAM" id="SSF50129">
    <property type="entry name" value="GroES-like"/>
    <property type="match status" value="1"/>
</dbReference>
<dbReference type="EMBL" id="CP002583">
    <property type="protein sequence ID" value="ADZ90124.1"/>
    <property type="molecule type" value="Genomic_DNA"/>
</dbReference>
<dbReference type="Pfam" id="PF13602">
    <property type="entry name" value="ADH_zinc_N_2"/>
    <property type="match status" value="1"/>
</dbReference>
<dbReference type="Gene3D" id="3.40.50.720">
    <property type="entry name" value="NAD(P)-binding Rossmann-like Domain"/>
    <property type="match status" value="1"/>
</dbReference>
<dbReference type="InterPro" id="IPR051603">
    <property type="entry name" value="Zinc-ADH_QOR/CCCR"/>
</dbReference>
<feature type="domain" description="Enoyl reductase (ER)" evidence="3">
    <location>
        <begin position="11"/>
        <end position="334"/>
    </location>
</feature>
<comment type="similarity">
    <text evidence="2">Belongs to the zinc-containing alcohol dehydrogenase family. Quinone oxidoreductase subfamily.</text>
</comment>
<dbReference type="NCBIfam" id="TIGR02817">
    <property type="entry name" value="adh_fam_1"/>
    <property type="match status" value="1"/>
</dbReference>
<dbReference type="KEGG" id="mme:Marme_0846"/>
<keyword evidence="2" id="KW-0862">Zinc</keyword>
<keyword evidence="2 4" id="KW-0560">Oxidoreductase</keyword>
<dbReference type="AlphaFoldDB" id="F2K371"/>
<evidence type="ECO:0000259" key="3">
    <source>
        <dbReference type="SMART" id="SM00829"/>
    </source>
</evidence>
<dbReference type="InterPro" id="IPR011032">
    <property type="entry name" value="GroES-like_sf"/>
</dbReference>
<dbReference type="OrthoDB" id="9785812at2"/>
<keyword evidence="5" id="KW-1185">Reference proteome</keyword>
<dbReference type="InterPro" id="IPR036291">
    <property type="entry name" value="NAD(P)-bd_dom_sf"/>
</dbReference>
<dbReference type="InterPro" id="IPR013154">
    <property type="entry name" value="ADH-like_N"/>
</dbReference>
<dbReference type="SUPFAM" id="SSF51735">
    <property type="entry name" value="NAD(P)-binding Rossmann-fold domains"/>
    <property type="match status" value="1"/>
</dbReference>
<evidence type="ECO:0000256" key="2">
    <source>
        <dbReference type="RuleBase" id="RU364000"/>
    </source>
</evidence>
<dbReference type="HOGENOM" id="CLU_026673_3_0_6"/>
<accession>F2K371</accession>
<dbReference type="PANTHER" id="PTHR44154:SF1">
    <property type="entry name" value="QUINONE OXIDOREDUCTASE"/>
    <property type="match status" value="1"/>
</dbReference>
<dbReference type="GO" id="GO:0016491">
    <property type="term" value="F:oxidoreductase activity"/>
    <property type="evidence" value="ECO:0007669"/>
    <property type="project" value="UniProtKB-KW"/>
</dbReference>
<dbReference type="GO" id="GO:0008270">
    <property type="term" value="F:zinc ion binding"/>
    <property type="evidence" value="ECO:0007669"/>
    <property type="project" value="InterPro"/>
</dbReference>
<dbReference type="Gene3D" id="3.90.180.10">
    <property type="entry name" value="Medium-chain alcohol dehydrogenases, catalytic domain"/>
    <property type="match status" value="1"/>
</dbReference>
<dbReference type="PANTHER" id="PTHR44154">
    <property type="entry name" value="QUINONE OXIDOREDUCTASE"/>
    <property type="match status" value="1"/>
</dbReference>
<dbReference type="SMART" id="SM00829">
    <property type="entry name" value="PKS_ER"/>
    <property type="match status" value="1"/>
</dbReference>
<protein>
    <recommendedName>
        <fullName evidence="2">Zinc-type alcohol dehydrogenase-like protein</fullName>
    </recommendedName>
</protein>
<sequence length="337" mass="36913">MKAIGLYKALPITDQEALVELDLAIPTATDHDLLVEVKAISVNPVDTKVRKNATFEDDQPRVLGWDAVGIVKATGESVSQFQVGDRVWYAGNITKPGSNAEFQLIDERIVSKAPESLSDAEAAAIPLTAITAWELLFERLQIHHADPIESPALLVIGAAGGVGSILLQLTKQLTGVPVIATASRPESQAWVKEMGADFVINHHEEFDVQLKSLGIDDVTHVICLTHTDQYIEKVASVIRPEGKFALIDDAQNLNIFPLKSKSVSIHWEMMFTRSVHQTKTMARQGKLLQRVSELVDQGKVSSTLTRTLSGLTVENLRETHQQIESGTTKGKLVINFT</sequence>
<evidence type="ECO:0000313" key="4">
    <source>
        <dbReference type="EMBL" id="ADZ90124.1"/>
    </source>
</evidence>
<dbReference type="eggNOG" id="COG0604">
    <property type="taxonomic scope" value="Bacteria"/>
</dbReference>
<dbReference type="PATRIC" id="fig|717774.3.peg.884"/>
<dbReference type="Pfam" id="PF08240">
    <property type="entry name" value="ADH_N"/>
    <property type="match status" value="1"/>
</dbReference>
<name>F2K371_MARM1</name>
<keyword evidence="1" id="KW-0521">NADP</keyword>